<proteinExistence type="predicted"/>
<protein>
    <submittedName>
        <fullName evidence="2">Uncharacterized protein</fullName>
    </submittedName>
</protein>
<evidence type="ECO:0000313" key="3">
    <source>
        <dbReference type="Proteomes" id="UP000272025"/>
    </source>
</evidence>
<organism evidence="2 3">
    <name type="scientific">Sodiomyces alkalinus (strain CBS 110278 / VKM F-3762 / F11)</name>
    <name type="common">Alkaliphilic filamentous fungus</name>
    <dbReference type="NCBI Taxonomy" id="1314773"/>
    <lineage>
        <taxon>Eukaryota</taxon>
        <taxon>Fungi</taxon>
        <taxon>Dikarya</taxon>
        <taxon>Ascomycota</taxon>
        <taxon>Pezizomycotina</taxon>
        <taxon>Sordariomycetes</taxon>
        <taxon>Hypocreomycetidae</taxon>
        <taxon>Glomerellales</taxon>
        <taxon>Plectosphaerellaceae</taxon>
        <taxon>Sodiomyces</taxon>
    </lineage>
</organism>
<dbReference type="AlphaFoldDB" id="A0A3N2PNR7"/>
<gene>
    <name evidence="2" type="ORF">SODALDRAFT_55740</name>
</gene>
<evidence type="ECO:0000313" key="2">
    <source>
        <dbReference type="EMBL" id="ROT35986.1"/>
    </source>
</evidence>
<feature type="compositionally biased region" description="Pro residues" evidence="1">
    <location>
        <begin position="84"/>
        <end position="96"/>
    </location>
</feature>
<dbReference type="PANTHER" id="PTHR28272:SF1">
    <property type="entry name" value="RIBONUCLEASES P_MRP PROTEIN SUBUNIT POP3"/>
    <property type="match status" value="1"/>
</dbReference>
<dbReference type="STRING" id="1314773.A0A3N2PNR7"/>
<dbReference type="GO" id="GO:0008033">
    <property type="term" value="P:tRNA processing"/>
    <property type="evidence" value="ECO:0007669"/>
    <property type="project" value="InterPro"/>
</dbReference>
<dbReference type="GO" id="GO:0004526">
    <property type="term" value="F:ribonuclease P activity"/>
    <property type="evidence" value="ECO:0007669"/>
    <property type="project" value="TreeGrafter"/>
</dbReference>
<dbReference type="PANTHER" id="PTHR28272">
    <property type="entry name" value="RIBONUCLEASES P/MRP PROTEIN SUBUNIT POP3"/>
    <property type="match status" value="1"/>
</dbReference>
<dbReference type="GO" id="GO:0000172">
    <property type="term" value="C:ribonuclease MRP complex"/>
    <property type="evidence" value="ECO:0007669"/>
    <property type="project" value="TreeGrafter"/>
</dbReference>
<dbReference type="RefSeq" id="XP_028463792.1">
    <property type="nucleotide sequence ID" value="XM_028615480.1"/>
</dbReference>
<dbReference type="GO" id="GO:0000171">
    <property type="term" value="F:ribonuclease MRP activity"/>
    <property type="evidence" value="ECO:0007669"/>
    <property type="project" value="TreeGrafter"/>
</dbReference>
<feature type="compositionally biased region" description="Polar residues" evidence="1">
    <location>
        <begin position="1"/>
        <end position="13"/>
    </location>
</feature>
<accession>A0A3N2PNR7</accession>
<feature type="region of interest" description="Disordered" evidence="1">
    <location>
        <begin position="59"/>
        <end position="96"/>
    </location>
</feature>
<feature type="compositionally biased region" description="Basic residues" evidence="1">
    <location>
        <begin position="63"/>
        <end position="76"/>
    </location>
</feature>
<feature type="region of interest" description="Disordered" evidence="1">
    <location>
        <begin position="1"/>
        <end position="21"/>
    </location>
</feature>
<dbReference type="GO" id="GO:0006364">
    <property type="term" value="P:rRNA processing"/>
    <property type="evidence" value="ECO:0007669"/>
    <property type="project" value="InterPro"/>
</dbReference>
<sequence length="258" mass="28249">MQPTNSQMKSAATASLRKKVVHSVDTPYSATPWPDISTDNQEAILELLCRFLAPLGQCARSKQPSKGKRSRKRKRKMEPDGEPARPPIVKPPPPETAPFVDVGLSSITRTLQELVSQHNQPIQLPAPELDLDSDSDSSQQPYAVIFIARSGYPSAFTSHFPEMVAAASRVLPSASPIRLVGYSKSCADRLSASLGISRVSSVGIRQGAPMSQALIDYVRDCVPPIVVRWLQEAESAEYRHTCLVAEEKMVSIQKTSQQ</sequence>
<dbReference type="OrthoDB" id="20109at2759"/>
<keyword evidence="3" id="KW-1185">Reference proteome</keyword>
<dbReference type="EMBL" id="ML119060">
    <property type="protein sequence ID" value="ROT35986.1"/>
    <property type="molecule type" value="Genomic_DNA"/>
</dbReference>
<dbReference type="InterPro" id="IPR013241">
    <property type="entry name" value="RNase_P_Pop3"/>
</dbReference>
<dbReference type="GO" id="GO:0005655">
    <property type="term" value="C:nucleolar ribonuclease P complex"/>
    <property type="evidence" value="ECO:0007669"/>
    <property type="project" value="TreeGrafter"/>
</dbReference>
<dbReference type="Pfam" id="PF08228">
    <property type="entry name" value="RNase_P_pop3"/>
    <property type="match status" value="1"/>
</dbReference>
<dbReference type="GeneID" id="39583957"/>
<dbReference type="GO" id="GO:0034965">
    <property type="term" value="P:intronic box C/D snoRNA processing"/>
    <property type="evidence" value="ECO:0007669"/>
    <property type="project" value="TreeGrafter"/>
</dbReference>
<name>A0A3N2PNR7_SODAK</name>
<dbReference type="GO" id="GO:0005829">
    <property type="term" value="C:cytosol"/>
    <property type="evidence" value="ECO:0007669"/>
    <property type="project" value="TreeGrafter"/>
</dbReference>
<reference evidence="2 3" key="1">
    <citation type="journal article" date="2018" name="Mol. Ecol.">
        <title>The obligate alkalophilic soda-lake fungus Sodiomyces alkalinus has shifted to a protein diet.</title>
        <authorList>
            <person name="Grum-Grzhimaylo A.A."/>
            <person name="Falkoski D.L."/>
            <person name="van den Heuvel J."/>
            <person name="Valero-Jimenez C.A."/>
            <person name="Min B."/>
            <person name="Choi I.G."/>
            <person name="Lipzen A."/>
            <person name="Daum C.G."/>
            <person name="Aanen D.K."/>
            <person name="Tsang A."/>
            <person name="Henrissat B."/>
            <person name="Bilanenko E.N."/>
            <person name="de Vries R.P."/>
            <person name="van Kan J.A.L."/>
            <person name="Grigoriev I.V."/>
            <person name="Debets A.J.M."/>
        </authorList>
    </citation>
    <scope>NUCLEOTIDE SEQUENCE [LARGE SCALE GENOMIC DNA]</scope>
    <source>
        <strain evidence="2 3">F11</strain>
    </source>
</reference>
<dbReference type="Proteomes" id="UP000272025">
    <property type="component" value="Unassembled WGS sequence"/>
</dbReference>
<evidence type="ECO:0000256" key="1">
    <source>
        <dbReference type="SAM" id="MobiDB-lite"/>
    </source>
</evidence>